<name>L9XNK1_9EURY</name>
<reference evidence="3 4" key="1">
    <citation type="journal article" date="2014" name="PLoS Genet.">
        <title>Phylogenetically driven sequencing of extremely halophilic archaea reveals strategies for static and dynamic osmo-response.</title>
        <authorList>
            <person name="Becker E.A."/>
            <person name="Seitzer P.M."/>
            <person name="Tritt A."/>
            <person name="Larsen D."/>
            <person name="Krusor M."/>
            <person name="Yao A.I."/>
            <person name="Wu D."/>
            <person name="Madern D."/>
            <person name="Eisen J.A."/>
            <person name="Darling A.E."/>
            <person name="Facciotti M.T."/>
        </authorList>
    </citation>
    <scope>NUCLEOTIDE SEQUENCE [LARGE SCALE GENOMIC DNA]</scope>
    <source>
        <strain evidence="3 4">JCM 10478</strain>
    </source>
</reference>
<feature type="domain" description="HTH arsR-type" evidence="2">
    <location>
        <begin position="32"/>
        <end position="111"/>
    </location>
</feature>
<evidence type="ECO:0000256" key="1">
    <source>
        <dbReference type="SAM" id="MobiDB-lite"/>
    </source>
</evidence>
<dbReference type="PATRIC" id="fig|1227496.3.peg.4000"/>
<feature type="region of interest" description="Disordered" evidence="1">
    <location>
        <begin position="1"/>
        <end position="25"/>
    </location>
</feature>
<dbReference type="SMART" id="SM00418">
    <property type="entry name" value="HTH_ARSR"/>
    <property type="match status" value="1"/>
</dbReference>
<dbReference type="CDD" id="cd00090">
    <property type="entry name" value="HTH_ARSR"/>
    <property type="match status" value="1"/>
</dbReference>
<evidence type="ECO:0000259" key="2">
    <source>
        <dbReference type="SMART" id="SM00418"/>
    </source>
</evidence>
<protein>
    <submittedName>
        <fullName evidence="3">Transcriptional regulator TrmB</fullName>
    </submittedName>
</protein>
<dbReference type="AlphaFoldDB" id="L9XNK1"/>
<dbReference type="Proteomes" id="UP000011632">
    <property type="component" value="Unassembled WGS sequence"/>
</dbReference>
<comment type="caution">
    <text evidence="3">The sequence shown here is derived from an EMBL/GenBank/DDBJ whole genome shotgun (WGS) entry which is preliminary data.</text>
</comment>
<feature type="compositionally biased region" description="Polar residues" evidence="1">
    <location>
        <begin position="1"/>
        <end position="12"/>
    </location>
</feature>
<dbReference type="Pfam" id="PF12840">
    <property type="entry name" value="HTH_20"/>
    <property type="match status" value="1"/>
</dbReference>
<dbReference type="InterPro" id="IPR036390">
    <property type="entry name" value="WH_DNA-bd_sf"/>
</dbReference>
<dbReference type="Gene3D" id="1.10.10.10">
    <property type="entry name" value="Winged helix-like DNA-binding domain superfamily/Winged helix DNA-binding domain"/>
    <property type="match status" value="1"/>
</dbReference>
<dbReference type="GO" id="GO:0003700">
    <property type="term" value="F:DNA-binding transcription factor activity"/>
    <property type="evidence" value="ECO:0007669"/>
    <property type="project" value="InterPro"/>
</dbReference>
<gene>
    <name evidence="3" type="ORF">C489_19966</name>
</gene>
<dbReference type="SUPFAM" id="SSF46785">
    <property type="entry name" value="Winged helix' DNA-binding domain"/>
    <property type="match status" value="1"/>
</dbReference>
<keyword evidence="4" id="KW-1185">Reference proteome</keyword>
<dbReference type="InterPro" id="IPR036388">
    <property type="entry name" value="WH-like_DNA-bd_sf"/>
</dbReference>
<evidence type="ECO:0000313" key="4">
    <source>
        <dbReference type="Proteomes" id="UP000011632"/>
    </source>
</evidence>
<dbReference type="InterPro" id="IPR011991">
    <property type="entry name" value="ArsR-like_HTH"/>
</dbReference>
<proteinExistence type="predicted"/>
<evidence type="ECO:0000313" key="3">
    <source>
        <dbReference type="EMBL" id="ELY63127.1"/>
    </source>
</evidence>
<dbReference type="EMBL" id="AOID01000063">
    <property type="protein sequence ID" value="ELY63127.1"/>
    <property type="molecule type" value="Genomic_DNA"/>
</dbReference>
<dbReference type="InterPro" id="IPR001845">
    <property type="entry name" value="HTH_ArsR_DNA-bd_dom"/>
</dbReference>
<sequence length="135" mass="14856">MSRSQPSHSGVRSNGRRGAPFENDESTIDAEAVLELLSDDHARCVLDELGEAPRSASELVERLDSSRATVYRRLDSLESAGLVRSSISVQANGHHRQRYRIAVDRVRLGFDSDGITLEESARGDRGCDVVSPVHR</sequence>
<organism evidence="3 4">
    <name type="scientific">Natrinema versiforme JCM 10478</name>
    <dbReference type="NCBI Taxonomy" id="1227496"/>
    <lineage>
        <taxon>Archaea</taxon>
        <taxon>Methanobacteriati</taxon>
        <taxon>Methanobacteriota</taxon>
        <taxon>Stenosarchaea group</taxon>
        <taxon>Halobacteria</taxon>
        <taxon>Halobacteriales</taxon>
        <taxon>Natrialbaceae</taxon>
        <taxon>Natrinema</taxon>
    </lineage>
</organism>
<dbReference type="OrthoDB" id="290446at2157"/>
<accession>L9XNK1</accession>